<name>A0ABD0VJY3_DENTH</name>
<evidence type="ECO:0000313" key="2">
    <source>
        <dbReference type="EMBL" id="KAL0922888.1"/>
    </source>
</evidence>
<dbReference type="EMBL" id="JANQDX010000006">
    <property type="protein sequence ID" value="KAL0922887.1"/>
    <property type="molecule type" value="Genomic_DNA"/>
</dbReference>
<evidence type="ECO:0000313" key="3">
    <source>
        <dbReference type="Proteomes" id="UP001552299"/>
    </source>
</evidence>
<comment type="caution">
    <text evidence="1">The sequence shown here is derived from an EMBL/GenBank/DDBJ whole genome shotgun (WGS) entry which is preliminary data.</text>
</comment>
<evidence type="ECO:0000313" key="1">
    <source>
        <dbReference type="EMBL" id="KAL0922887.1"/>
    </source>
</evidence>
<accession>A0ABD0VJY3</accession>
<gene>
    <name evidence="1" type="ORF">M5K25_006917</name>
    <name evidence="2" type="ORF">M5K25_006918</name>
</gene>
<organism evidence="1 3">
    <name type="scientific">Dendrobium thyrsiflorum</name>
    <name type="common">Pinecone-like raceme dendrobium</name>
    <name type="synonym">Orchid</name>
    <dbReference type="NCBI Taxonomy" id="117978"/>
    <lineage>
        <taxon>Eukaryota</taxon>
        <taxon>Viridiplantae</taxon>
        <taxon>Streptophyta</taxon>
        <taxon>Embryophyta</taxon>
        <taxon>Tracheophyta</taxon>
        <taxon>Spermatophyta</taxon>
        <taxon>Magnoliopsida</taxon>
        <taxon>Liliopsida</taxon>
        <taxon>Asparagales</taxon>
        <taxon>Orchidaceae</taxon>
        <taxon>Epidendroideae</taxon>
        <taxon>Malaxideae</taxon>
        <taxon>Dendrobiinae</taxon>
        <taxon>Dendrobium</taxon>
    </lineage>
</organism>
<dbReference type="EMBL" id="JANQDX010000006">
    <property type="protein sequence ID" value="KAL0922888.1"/>
    <property type="molecule type" value="Genomic_DNA"/>
</dbReference>
<reference evidence="1 3" key="1">
    <citation type="journal article" date="2024" name="Plant Biotechnol. J.">
        <title>Dendrobium thyrsiflorum genome and its molecular insights into genes involved in important horticultural traits.</title>
        <authorList>
            <person name="Chen B."/>
            <person name="Wang J.Y."/>
            <person name="Zheng P.J."/>
            <person name="Li K.L."/>
            <person name="Liang Y.M."/>
            <person name="Chen X.F."/>
            <person name="Zhang C."/>
            <person name="Zhao X."/>
            <person name="He X."/>
            <person name="Zhang G.Q."/>
            <person name="Liu Z.J."/>
            <person name="Xu Q."/>
        </authorList>
    </citation>
    <scope>NUCLEOTIDE SEQUENCE [LARGE SCALE GENOMIC DNA]</scope>
    <source>
        <strain evidence="1">GZMU011</strain>
    </source>
</reference>
<protein>
    <submittedName>
        <fullName evidence="1">Uncharacterized protein</fullName>
    </submittedName>
</protein>
<dbReference type="Proteomes" id="UP001552299">
    <property type="component" value="Unassembled WGS sequence"/>
</dbReference>
<sequence>MSRKVIYVVFGHASKPCQRYVDYFGYSICSQVDQNVDQNESLNDQTPETSPNRNFVPEQVQEQLLIQVPLALCTKGSTQD</sequence>
<keyword evidence="3" id="KW-1185">Reference proteome</keyword>
<dbReference type="AlphaFoldDB" id="A0ABD0VJY3"/>
<proteinExistence type="predicted"/>